<evidence type="ECO:0000256" key="2">
    <source>
        <dbReference type="SAM" id="Phobius"/>
    </source>
</evidence>
<dbReference type="Proteomes" id="UP001305421">
    <property type="component" value="Chromosome"/>
</dbReference>
<feature type="coiled-coil region" evidence="1">
    <location>
        <begin position="78"/>
        <end position="107"/>
    </location>
</feature>
<gene>
    <name evidence="3" type="ORF">PDM28_16720</name>
</gene>
<keyword evidence="2" id="KW-1133">Transmembrane helix</keyword>
<keyword evidence="1" id="KW-0175">Coiled coil</keyword>
<feature type="transmembrane region" description="Helical" evidence="2">
    <location>
        <begin position="12"/>
        <end position="34"/>
    </location>
</feature>
<name>A0ABY9YD08_9GAMM</name>
<proteinExistence type="predicted"/>
<dbReference type="EMBL" id="CP115543">
    <property type="protein sequence ID" value="WNH48293.1"/>
    <property type="molecule type" value="Genomic_DNA"/>
</dbReference>
<protein>
    <submittedName>
        <fullName evidence="3">Uncharacterized protein</fullName>
    </submittedName>
</protein>
<dbReference type="RefSeq" id="WP_311182906.1">
    <property type="nucleotide sequence ID" value="NZ_CP115543.1"/>
</dbReference>
<keyword evidence="2" id="KW-0812">Transmembrane</keyword>
<evidence type="ECO:0000313" key="4">
    <source>
        <dbReference type="Proteomes" id="UP001305421"/>
    </source>
</evidence>
<evidence type="ECO:0000256" key="1">
    <source>
        <dbReference type="SAM" id="Coils"/>
    </source>
</evidence>
<sequence length="254" mass="27908">MQTHRRDALVSGLIGLICGAVVGSGFMGFLHPLTSELTSPAHAADWFSGAGTWVVGFAATALTIQQHRAVAARDKLTKQQLDNETKAAEQRLRAERQERENRRHREALGDWNHYRTHLTRLISTYPMIAGSLEMGDQIPADEATGLARGVQAAIPREELSHSKFFVDETQMSCIAGLEVGVALLRTCCESFLGLPDTSGRRIFNLLSGDEVRAYRELSDAAQVVSTDAAQVVSTQAVKVFEMVERMRPDQPTTD</sequence>
<evidence type="ECO:0000313" key="3">
    <source>
        <dbReference type="EMBL" id="WNH48293.1"/>
    </source>
</evidence>
<organism evidence="3 4">
    <name type="scientific">Stenotrophomonas aracearum</name>
    <dbReference type="NCBI Taxonomy" id="3003272"/>
    <lineage>
        <taxon>Bacteria</taxon>
        <taxon>Pseudomonadati</taxon>
        <taxon>Pseudomonadota</taxon>
        <taxon>Gammaproteobacteria</taxon>
        <taxon>Lysobacterales</taxon>
        <taxon>Lysobacteraceae</taxon>
        <taxon>Stenotrophomonas</taxon>
    </lineage>
</organism>
<accession>A0ABY9YD08</accession>
<reference evidence="3 4" key="1">
    <citation type="submission" date="2022-12" db="EMBL/GenBank/DDBJ databases">
        <title>Two new species, Stenotrophomonas aracearum and Stenotrophomonas oahuensis, isolated from Anthurium (Araceae family) in Hawaii.</title>
        <authorList>
            <person name="Chunag S.C."/>
            <person name="Dobhal S."/>
            <person name="Alvarez A."/>
            <person name="Arif M."/>
        </authorList>
    </citation>
    <scope>NUCLEOTIDE SEQUENCE [LARGE SCALE GENOMIC DNA]</scope>
    <source>
        <strain evidence="3 4">A5588</strain>
    </source>
</reference>
<keyword evidence="4" id="KW-1185">Reference proteome</keyword>
<keyword evidence="2" id="KW-0472">Membrane</keyword>
<feature type="transmembrane region" description="Helical" evidence="2">
    <location>
        <begin position="46"/>
        <end position="64"/>
    </location>
</feature>